<keyword evidence="3" id="KW-0808">Transferase</keyword>
<keyword evidence="6 8" id="KW-0472">Membrane</keyword>
<evidence type="ECO:0000313" key="9">
    <source>
        <dbReference type="Proteomes" id="UP001652600"/>
    </source>
</evidence>
<accession>A0ABM3KBD7</accession>
<dbReference type="GeneID" id="127143868"/>
<dbReference type="InterPro" id="IPR029044">
    <property type="entry name" value="Nucleotide-diphossugar_trans"/>
</dbReference>
<dbReference type="RefSeq" id="XP_050935094.1">
    <property type="nucleotide sequence ID" value="XM_051079137.1"/>
</dbReference>
<evidence type="ECO:0000256" key="5">
    <source>
        <dbReference type="ARBA" id="ARBA00022989"/>
    </source>
</evidence>
<protein>
    <submittedName>
        <fullName evidence="10">Cellulose synthase-like protein B3</fullName>
    </submittedName>
</protein>
<dbReference type="InterPro" id="IPR005150">
    <property type="entry name" value="Cellulose_synth"/>
</dbReference>
<evidence type="ECO:0000256" key="2">
    <source>
        <dbReference type="ARBA" id="ARBA00022676"/>
    </source>
</evidence>
<evidence type="ECO:0000313" key="10">
    <source>
        <dbReference type="RefSeq" id="XP_050935094.1"/>
    </source>
</evidence>
<evidence type="ECO:0000256" key="8">
    <source>
        <dbReference type="SAM" id="Phobius"/>
    </source>
</evidence>
<dbReference type="Proteomes" id="UP001652600">
    <property type="component" value="Chromosome 11"/>
</dbReference>
<dbReference type="Gene3D" id="3.90.550.10">
    <property type="entry name" value="Spore Coat Polysaccharide Biosynthesis Protein SpsA, Chain A"/>
    <property type="match status" value="1"/>
</dbReference>
<proteinExistence type="predicted"/>
<reference evidence="10" key="1">
    <citation type="submission" date="2025-08" db="UniProtKB">
        <authorList>
            <consortium name="RefSeq"/>
        </authorList>
    </citation>
    <scope>IDENTIFICATION</scope>
    <source>
        <tissue evidence="10">Stem</tissue>
    </source>
</reference>
<feature type="transmembrane region" description="Helical" evidence="8">
    <location>
        <begin position="50"/>
        <end position="69"/>
    </location>
</feature>
<evidence type="ECO:0000256" key="4">
    <source>
        <dbReference type="ARBA" id="ARBA00022692"/>
    </source>
</evidence>
<evidence type="ECO:0000256" key="6">
    <source>
        <dbReference type="ARBA" id="ARBA00023136"/>
    </source>
</evidence>
<feature type="transmembrane region" description="Helical" evidence="8">
    <location>
        <begin position="20"/>
        <end position="38"/>
    </location>
</feature>
<evidence type="ECO:0000256" key="1">
    <source>
        <dbReference type="ARBA" id="ARBA00004127"/>
    </source>
</evidence>
<name>A0ABM3KBD7_CUCME</name>
<organism evidence="9 10">
    <name type="scientific">Cucumis melo</name>
    <name type="common">Muskmelon</name>
    <dbReference type="NCBI Taxonomy" id="3656"/>
    <lineage>
        <taxon>Eukaryota</taxon>
        <taxon>Viridiplantae</taxon>
        <taxon>Streptophyta</taxon>
        <taxon>Embryophyta</taxon>
        <taxon>Tracheophyta</taxon>
        <taxon>Spermatophyta</taxon>
        <taxon>Magnoliopsida</taxon>
        <taxon>eudicotyledons</taxon>
        <taxon>Gunneridae</taxon>
        <taxon>Pentapetalae</taxon>
        <taxon>rosids</taxon>
        <taxon>fabids</taxon>
        <taxon>Cucurbitales</taxon>
        <taxon>Cucurbitaceae</taxon>
        <taxon>Benincaseae</taxon>
        <taxon>Cucumis</taxon>
    </lineage>
</organism>
<gene>
    <name evidence="10" type="primary">LOC127143868</name>
</gene>
<comment type="subcellular location">
    <subcellularLocation>
        <location evidence="1">Endomembrane system</location>
        <topology evidence="1">Multi-pass membrane protein</topology>
    </subcellularLocation>
</comment>
<evidence type="ECO:0000256" key="7">
    <source>
        <dbReference type="ARBA" id="ARBA00023316"/>
    </source>
</evidence>
<keyword evidence="5 8" id="KW-1133">Transmembrane helix</keyword>
<keyword evidence="9" id="KW-1185">Reference proteome</keyword>
<evidence type="ECO:0000256" key="3">
    <source>
        <dbReference type="ARBA" id="ARBA00022679"/>
    </source>
</evidence>
<dbReference type="Pfam" id="PF03552">
    <property type="entry name" value="Cellulose_synt"/>
    <property type="match status" value="1"/>
</dbReference>
<keyword evidence="4 8" id="KW-0812">Transmembrane</keyword>
<dbReference type="PANTHER" id="PTHR13301">
    <property type="entry name" value="X-BOX TRANSCRIPTION FACTOR-RELATED"/>
    <property type="match status" value="1"/>
</dbReference>
<keyword evidence="2" id="KW-0328">Glycosyltransferase</keyword>
<keyword evidence="7" id="KW-0961">Cell wall biogenesis/degradation</keyword>
<sequence length="217" mass="25296">MAQSLPLYEKTNIKRQTQRVLDIVISILLVSLNIYRVLLMNNHGVSYLQTIAFLCEFWFSFVWFLAIIIKWNPVHYETYPQRLLQREVELPAVDIFVTTADPVLEPPIITVNTVLSLMALDYPANKLGCYVSDDGCSALTLYALKEALKFGKIWIPFCKKYEIQVRAPFRYFSSPPHLHTSAEFQNDWQMVKVIDNDTTQIIFFSFIIFFIYIYGTL</sequence>
<feature type="transmembrane region" description="Helical" evidence="8">
    <location>
        <begin position="198"/>
        <end position="215"/>
    </location>
</feature>